<keyword evidence="3" id="KW-1003">Cell membrane</keyword>
<feature type="transmembrane region" description="Helical" evidence="7">
    <location>
        <begin position="12"/>
        <end position="34"/>
    </location>
</feature>
<comment type="caution">
    <text evidence="8">The sequence shown here is derived from an EMBL/GenBank/DDBJ whole genome shotgun (WGS) entry which is preliminary data.</text>
</comment>
<evidence type="ECO:0000313" key="9">
    <source>
        <dbReference type="Proteomes" id="UP000637423"/>
    </source>
</evidence>
<name>A0A916UZJ4_9BURK</name>
<keyword evidence="5 7" id="KW-1133">Transmembrane helix</keyword>
<gene>
    <name evidence="8" type="ORF">GCM10011396_48960</name>
</gene>
<evidence type="ECO:0000256" key="3">
    <source>
        <dbReference type="ARBA" id="ARBA00022475"/>
    </source>
</evidence>
<dbReference type="InterPro" id="IPR032808">
    <property type="entry name" value="DoxX"/>
</dbReference>
<proteinExistence type="inferred from homology"/>
<feature type="transmembrane region" description="Helical" evidence="7">
    <location>
        <begin position="74"/>
        <end position="95"/>
    </location>
</feature>
<evidence type="ECO:0000256" key="4">
    <source>
        <dbReference type="ARBA" id="ARBA00022692"/>
    </source>
</evidence>
<dbReference type="PANTHER" id="PTHR33452">
    <property type="entry name" value="OXIDOREDUCTASE CATD-RELATED"/>
    <property type="match status" value="1"/>
</dbReference>
<evidence type="ECO:0000256" key="5">
    <source>
        <dbReference type="ARBA" id="ARBA00022989"/>
    </source>
</evidence>
<keyword evidence="4 7" id="KW-0812">Transmembrane</keyword>
<feature type="transmembrane region" description="Helical" evidence="7">
    <location>
        <begin position="107"/>
        <end position="126"/>
    </location>
</feature>
<comment type="similarity">
    <text evidence="2">Belongs to the DoxX family.</text>
</comment>
<dbReference type="AlphaFoldDB" id="A0A916UZJ4"/>
<evidence type="ECO:0000256" key="1">
    <source>
        <dbReference type="ARBA" id="ARBA00004651"/>
    </source>
</evidence>
<dbReference type="InterPro" id="IPR051907">
    <property type="entry name" value="DoxX-like_oxidoreductase"/>
</dbReference>
<protein>
    <submittedName>
        <fullName evidence="8">Quinol oxidase</fullName>
    </submittedName>
</protein>
<reference evidence="8" key="2">
    <citation type="submission" date="2020-09" db="EMBL/GenBank/DDBJ databases">
        <authorList>
            <person name="Sun Q."/>
            <person name="Zhou Y."/>
        </authorList>
    </citation>
    <scope>NUCLEOTIDE SEQUENCE</scope>
    <source>
        <strain evidence="8">CGMCC 1.10998</strain>
    </source>
</reference>
<organism evidence="8 9">
    <name type="scientific">Undibacterium terreum</name>
    <dbReference type="NCBI Taxonomy" id="1224302"/>
    <lineage>
        <taxon>Bacteria</taxon>
        <taxon>Pseudomonadati</taxon>
        <taxon>Pseudomonadota</taxon>
        <taxon>Betaproteobacteria</taxon>
        <taxon>Burkholderiales</taxon>
        <taxon>Oxalobacteraceae</taxon>
        <taxon>Undibacterium</taxon>
    </lineage>
</organism>
<evidence type="ECO:0000256" key="6">
    <source>
        <dbReference type="ARBA" id="ARBA00023136"/>
    </source>
</evidence>
<dbReference type="EMBL" id="BMED01000006">
    <property type="protein sequence ID" value="GGC95772.1"/>
    <property type="molecule type" value="Genomic_DNA"/>
</dbReference>
<keyword evidence="9" id="KW-1185">Reference proteome</keyword>
<dbReference type="GO" id="GO:0005886">
    <property type="term" value="C:plasma membrane"/>
    <property type="evidence" value="ECO:0007669"/>
    <property type="project" value="UniProtKB-SubCell"/>
</dbReference>
<dbReference type="Proteomes" id="UP000637423">
    <property type="component" value="Unassembled WGS sequence"/>
</dbReference>
<accession>A0A916UZJ4</accession>
<comment type="subcellular location">
    <subcellularLocation>
        <location evidence="1">Cell membrane</location>
        <topology evidence="1">Multi-pass membrane protein</topology>
    </subcellularLocation>
</comment>
<dbReference type="PANTHER" id="PTHR33452:SF1">
    <property type="entry name" value="INNER MEMBRANE PROTEIN YPHA-RELATED"/>
    <property type="match status" value="1"/>
</dbReference>
<keyword evidence="6 7" id="KW-0472">Membrane</keyword>
<sequence length="138" mass="14308">MNDRNTNIAASLLRVSFGVILLAHALLKVLVFTLPGTVAFFASQGFPGWMAYPVVAVEFFGGAALLLGFQTRLVALATLPVMLGALTVHMGNGWVFNAPNGGWEYPALLAVLAVVVALQSNAGVTLSKAGISTGAKAH</sequence>
<reference evidence="8" key="1">
    <citation type="journal article" date="2014" name="Int. J. Syst. Evol. Microbiol.">
        <title>Complete genome sequence of Corynebacterium casei LMG S-19264T (=DSM 44701T), isolated from a smear-ripened cheese.</title>
        <authorList>
            <consortium name="US DOE Joint Genome Institute (JGI-PGF)"/>
            <person name="Walter F."/>
            <person name="Albersmeier A."/>
            <person name="Kalinowski J."/>
            <person name="Ruckert C."/>
        </authorList>
    </citation>
    <scope>NUCLEOTIDE SEQUENCE</scope>
    <source>
        <strain evidence="8">CGMCC 1.10998</strain>
    </source>
</reference>
<dbReference type="Pfam" id="PF07681">
    <property type="entry name" value="DoxX"/>
    <property type="match status" value="1"/>
</dbReference>
<evidence type="ECO:0000313" key="8">
    <source>
        <dbReference type="EMBL" id="GGC95772.1"/>
    </source>
</evidence>
<feature type="transmembrane region" description="Helical" evidence="7">
    <location>
        <begin position="46"/>
        <end position="67"/>
    </location>
</feature>
<evidence type="ECO:0000256" key="7">
    <source>
        <dbReference type="SAM" id="Phobius"/>
    </source>
</evidence>
<dbReference type="RefSeq" id="WP_188568763.1">
    <property type="nucleotide sequence ID" value="NZ_BMED01000006.1"/>
</dbReference>
<evidence type="ECO:0000256" key="2">
    <source>
        <dbReference type="ARBA" id="ARBA00006679"/>
    </source>
</evidence>